<dbReference type="Proteomes" id="UP000462055">
    <property type="component" value="Unassembled WGS sequence"/>
</dbReference>
<proteinExistence type="predicted"/>
<feature type="compositionally biased region" description="Basic residues" evidence="2">
    <location>
        <begin position="346"/>
        <end position="355"/>
    </location>
</feature>
<dbReference type="GO" id="GO:0003677">
    <property type="term" value="F:DNA binding"/>
    <property type="evidence" value="ECO:0007669"/>
    <property type="project" value="UniProtKB-KW"/>
</dbReference>
<sequence length="677" mass="74423">MRLTPDPAARHRLEALFEASWKLKKALKRDARSRALAYRAGHRRRRDREAAKQWRARLGLSRDALERTAYRHLDASGHLKHHLSKAVAMHLANEVWTGVERHLFPDASGRRHGPPRVGPWWEFTRIPGRARSHTRARKWETFRLHGTLAGHLTQYAAPGLPDEPGELTPQRAAALSAGVSVLAQPRTLPVPSPPRSGGRGRGSWWEYDGPLTLVYAGGPDGRRGELVVPVRLPQGAGQWPHLLHTLADPQAWHKVDLVRRRDPAEPGGWAYEAHLMVLAPAYVPASTAARRAAAPSMRRGGVDGNVSNLAVVSVPAEPDAAAASREAAVVSSKVSMSQDERARLARRERKRRGRQRALERSRRASNAAQYELSRRQRERHQRRQAAGLTARQVPVPGGPRVARADGRPRRSHRRDTLSTSYLRLRARQTAADQRTAQSRTSRARDIAGQIVAVHGPHLVIEDCDITTWFRLWGPACGRFTPGMLISALEQECRAAGGRLLRASTRTTALSQHCPCGRRVPKHLGVRTHHCRIEDGGCGLTGDRDLVAAALAAFTHLHDPGDPSTARVDYTTSRRVLCAGGPGLPGALTESTAPIPINGASNAEVGNAAATHHPRPRHKLQRGRKRAASARRTRTSTVPTPDEPPPPTTGGAPVTPDRHRPRTRLSNKTPPQDLLNRP</sequence>
<evidence type="ECO:0000313" key="5">
    <source>
        <dbReference type="Proteomes" id="UP000462055"/>
    </source>
</evidence>
<dbReference type="AlphaFoldDB" id="A0A6I4MPJ8"/>
<dbReference type="InterPro" id="IPR010095">
    <property type="entry name" value="Cas12f1-like_TNB"/>
</dbReference>
<organism evidence="4 5">
    <name type="scientific">Actinomadura physcomitrii</name>
    <dbReference type="NCBI Taxonomy" id="2650748"/>
    <lineage>
        <taxon>Bacteria</taxon>
        <taxon>Bacillati</taxon>
        <taxon>Actinomycetota</taxon>
        <taxon>Actinomycetes</taxon>
        <taxon>Streptosporangiales</taxon>
        <taxon>Thermomonosporaceae</taxon>
        <taxon>Actinomadura</taxon>
    </lineage>
</organism>
<gene>
    <name evidence="4" type="ORF">F8568_037765</name>
</gene>
<keyword evidence="1" id="KW-0238">DNA-binding</keyword>
<accession>A0A6I4MPJ8</accession>
<comment type="caution">
    <text evidence="4">The sequence shown here is derived from an EMBL/GenBank/DDBJ whole genome shotgun (WGS) entry which is preliminary data.</text>
</comment>
<dbReference type="Pfam" id="PF07282">
    <property type="entry name" value="Cas12f1-like_TNB"/>
    <property type="match status" value="1"/>
</dbReference>
<feature type="region of interest" description="Disordered" evidence="2">
    <location>
        <begin position="607"/>
        <end position="677"/>
    </location>
</feature>
<reference evidence="4" key="1">
    <citation type="submission" date="2019-12" db="EMBL/GenBank/DDBJ databases">
        <title>Actinomadura physcomitrii sp. nov., a novel actinomycete isolated from moss [Physcomitrium sphaericum (Ludw) Fuernr].</title>
        <authorList>
            <person name="Zhuang X."/>
        </authorList>
    </citation>
    <scope>NUCLEOTIDE SEQUENCE [LARGE SCALE GENOMIC DNA]</scope>
    <source>
        <strain evidence="4">LD22</strain>
    </source>
</reference>
<evidence type="ECO:0000256" key="1">
    <source>
        <dbReference type="ARBA" id="ARBA00023125"/>
    </source>
</evidence>
<evidence type="ECO:0000256" key="2">
    <source>
        <dbReference type="SAM" id="MobiDB-lite"/>
    </source>
</evidence>
<keyword evidence="5" id="KW-1185">Reference proteome</keyword>
<evidence type="ECO:0000259" key="3">
    <source>
        <dbReference type="Pfam" id="PF07282"/>
    </source>
</evidence>
<feature type="region of interest" description="Disordered" evidence="2">
    <location>
        <begin position="329"/>
        <end position="420"/>
    </location>
</feature>
<protein>
    <submittedName>
        <fullName evidence="4">Transposase</fullName>
    </submittedName>
</protein>
<feature type="domain" description="Cas12f1-like TNB" evidence="3">
    <location>
        <begin position="482"/>
        <end position="548"/>
    </location>
</feature>
<evidence type="ECO:0000313" key="4">
    <source>
        <dbReference type="EMBL" id="MWA06004.1"/>
    </source>
</evidence>
<dbReference type="EMBL" id="WBMS02000044">
    <property type="protein sequence ID" value="MWA06004.1"/>
    <property type="molecule type" value="Genomic_DNA"/>
</dbReference>
<dbReference type="RefSeq" id="WP_160573908.1">
    <property type="nucleotide sequence ID" value="NZ_WBMS02000044.1"/>
</dbReference>
<feature type="compositionally biased region" description="Basic residues" evidence="2">
    <location>
        <begin position="611"/>
        <end position="633"/>
    </location>
</feature>
<name>A0A6I4MPJ8_9ACTN</name>